<evidence type="ECO:0000313" key="2">
    <source>
        <dbReference type="Proteomes" id="UP001060170"/>
    </source>
</evidence>
<sequence length="149" mass="16641">LGIGNTNFASFAANANILESWTSPTWYHYENSRSAFYNPLIKMKGNPPITVLISDVSLGTCWPFSGQKGQIGILIKGITILHVSPVLAYDIRTAPRRFELRGIGTGHAEDLDLLYVGAYDIKAEHHIQYYAVYENSVDPNTQRIQLQIT</sequence>
<proteinExistence type="predicted"/>
<reference evidence="2" key="2">
    <citation type="journal article" date="2018" name="Mol. Plant Microbe Interact.">
        <title>Genome sequence resources for the wheat stripe rust pathogen (Puccinia striiformis f. sp. tritici) and the barley stripe rust pathogen (Puccinia striiformis f. sp. hordei).</title>
        <authorList>
            <person name="Xia C."/>
            <person name="Wang M."/>
            <person name="Yin C."/>
            <person name="Cornejo O.E."/>
            <person name="Hulbert S.H."/>
            <person name="Chen X."/>
        </authorList>
    </citation>
    <scope>NUCLEOTIDE SEQUENCE [LARGE SCALE GENOMIC DNA]</scope>
    <source>
        <strain evidence="2">93-210</strain>
    </source>
</reference>
<accession>A0ACC0EVW8</accession>
<name>A0ACC0EVW8_9BASI</name>
<dbReference type="Proteomes" id="UP001060170">
    <property type="component" value="Chromosome 2"/>
</dbReference>
<gene>
    <name evidence="1" type="ORF">MJO28_002272</name>
</gene>
<reference evidence="2" key="1">
    <citation type="journal article" date="2018" name="BMC Genomics">
        <title>Genomic insights into host adaptation between the wheat stripe rust pathogen (Puccinia striiformis f. sp. tritici) and the barley stripe rust pathogen (Puccinia striiformis f. sp. hordei).</title>
        <authorList>
            <person name="Xia C."/>
            <person name="Wang M."/>
            <person name="Yin C."/>
            <person name="Cornejo O.E."/>
            <person name="Hulbert S.H."/>
            <person name="Chen X."/>
        </authorList>
    </citation>
    <scope>NUCLEOTIDE SEQUENCE [LARGE SCALE GENOMIC DNA]</scope>
    <source>
        <strain evidence="2">93-210</strain>
    </source>
</reference>
<keyword evidence="2" id="KW-1185">Reference proteome</keyword>
<evidence type="ECO:0000313" key="1">
    <source>
        <dbReference type="EMBL" id="KAI7961783.1"/>
    </source>
</evidence>
<comment type="caution">
    <text evidence="1">The sequence shown here is derived from an EMBL/GenBank/DDBJ whole genome shotgun (WGS) entry which is preliminary data.</text>
</comment>
<feature type="non-terminal residue" evidence="1">
    <location>
        <position position="1"/>
    </location>
</feature>
<dbReference type="EMBL" id="CM045866">
    <property type="protein sequence ID" value="KAI7961783.1"/>
    <property type="molecule type" value="Genomic_DNA"/>
</dbReference>
<organism evidence="1 2">
    <name type="scientific">Puccinia striiformis f. sp. tritici</name>
    <dbReference type="NCBI Taxonomy" id="168172"/>
    <lineage>
        <taxon>Eukaryota</taxon>
        <taxon>Fungi</taxon>
        <taxon>Dikarya</taxon>
        <taxon>Basidiomycota</taxon>
        <taxon>Pucciniomycotina</taxon>
        <taxon>Pucciniomycetes</taxon>
        <taxon>Pucciniales</taxon>
        <taxon>Pucciniaceae</taxon>
        <taxon>Puccinia</taxon>
    </lineage>
</organism>
<protein>
    <submittedName>
        <fullName evidence="1">Uncharacterized protein</fullName>
    </submittedName>
</protein>
<reference evidence="1 2" key="3">
    <citation type="journal article" date="2022" name="Microbiol. Spectr.">
        <title>Folding features and dynamics of 3D genome architecture in plant fungal pathogens.</title>
        <authorList>
            <person name="Xia C."/>
        </authorList>
    </citation>
    <scope>NUCLEOTIDE SEQUENCE [LARGE SCALE GENOMIC DNA]</scope>
    <source>
        <strain evidence="1 2">93-210</strain>
    </source>
</reference>